<comment type="caution">
    <text evidence="1">The sequence shown here is derived from an EMBL/GenBank/DDBJ whole genome shotgun (WGS) entry which is preliminary data.</text>
</comment>
<dbReference type="AlphaFoldDB" id="X1F4X6"/>
<reference evidence="1" key="1">
    <citation type="journal article" date="2014" name="Front. Microbiol.">
        <title>High frequency of phylogenetically diverse reductive dehalogenase-homologous genes in deep subseafloor sedimentary metagenomes.</title>
        <authorList>
            <person name="Kawai M."/>
            <person name="Futagami T."/>
            <person name="Toyoda A."/>
            <person name="Takaki Y."/>
            <person name="Nishi S."/>
            <person name="Hori S."/>
            <person name="Arai W."/>
            <person name="Tsubouchi T."/>
            <person name="Morono Y."/>
            <person name="Uchiyama I."/>
            <person name="Ito T."/>
            <person name="Fujiyama A."/>
            <person name="Inagaki F."/>
            <person name="Takami H."/>
        </authorList>
    </citation>
    <scope>NUCLEOTIDE SEQUENCE</scope>
    <source>
        <strain evidence="1">Expedition CK06-06</strain>
    </source>
</reference>
<name>X1F4X6_9ZZZZ</name>
<protein>
    <submittedName>
        <fullName evidence="1">Uncharacterized protein</fullName>
    </submittedName>
</protein>
<organism evidence="1">
    <name type="scientific">marine sediment metagenome</name>
    <dbReference type="NCBI Taxonomy" id="412755"/>
    <lineage>
        <taxon>unclassified sequences</taxon>
        <taxon>metagenomes</taxon>
        <taxon>ecological metagenomes</taxon>
    </lineage>
</organism>
<evidence type="ECO:0000313" key="1">
    <source>
        <dbReference type="EMBL" id="GAH15853.1"/>
    </source>
</evidence>
<sequence length="40" mass="4686">GQDFILKLIYNKFISKNNVNFGVKILVLFKNIDIDETKKN</sequence>
<accession>X1F4X6</accession>
<dbReference type="EMBL" id="BART01032904">
    <property type="protein sequence ID" value="GAH15853.1"/>
    <property type="molecule type" value="Genomic_DNA"/>
</dbReference>
<gene>
    <name evidence="1" type="ORF">S01H4_56729</name>
</gene>
<feature type="non-terminal residue" evidence="1">
    <location>
        <position position="1"/>
    </location>
</feature>
<proteinExistence type="predicted"/>